<evidence type="ECO:0000256" key="4">
    <source>
        <dbReference type="ARBA" id="ARBA00007573"/>
    </source>
</evidence>
<keyword evidence="10" id="KW-1185">Reference proteome</keyword>
<comment type="caution">
    <text evidence="9">The sequence shown here is derived from an EMBL/GenBank/DDBJ whole genome shotgun (WGS) entry which is preliminary data.</text>
</comment>
<dbReference type="AlphaFoldDB" id="A0A1U7LGA2"/>
<evidence type="ECO:0000256" key="2">
    <source>
        <dbReference type="ARBA" id="ARBA00004496"/>
    </source>
</evidence>
<gene>
    <name evidence="9" type="ORF">NEOLI_001069</name>
</gene>
<organism evidence="9 10">
    <name type="scientific">Neolecta irregularis (strain DAH-3)</name>
    <dbReference type="NCBI Taxonomy" id="1198029"/>
    <lineage>
        <taxon>Eukaryota</taxon>
        <taxon>Fungi</taxon>
        <taxon>Dikarya</taxon>
        <taxon>Ascomycota</taxon>
        <taxon>Taphrinomycotina</taxon>
        <taxon>Neolectales</taxon>
        <taxon>Neolectaceae</taxon>
        <taxon>Neolecta</taxon>
    </lineage>
</organism>
<evidence type="ECO:0000313" key="9">
    <source>
        <dbReference type="EMBL" id="OLL21677.1"/>
    </source>
</evidence>
<evidence type="ECO:0000256" key="3">
    <source>
        <dbReference type="ARBA" id="ARBA00005043"/>
    </source>
</evidence>
<comment type="pathway">
    <text evidence="3">tRNA modification; 5-methoxycarbonylmethyl-2-thiouridine-tRNA biosynthesis.</text>
</comment>
<dbReference type="GO" id="GO:0033588">
    <property type="term" value="C:elongator holoenzyme complex"/>
    <property type="evidence" value="ECO:0007669"/>
    <property type="project" value="InterPro"/>
</dbReference>
<dbReference type="InterPro" id="IPR027417">
    <property type="entry name" value="P-loop_NTPase"/>
</dbReference>
<dbReference type="InterPro" id="IPR008728">
    <property type="entry name" value="Elongator_complex_protein_4"/>
</dbReference>
<evidence type="ECO:0000256" key="7">
    <source>
        <dbReference type="ARBA" id="ARBA00022694"/>
    </source>
</evidence>
<dbReference type="PANTHER" id="PTHR12896:SF1">
    <property type="entry name" value="ELONGATOR COMPLEX PROTEIN 4"/>
    <property type="match status" value="1"/>
</dbReference>
<dbReference type="GO" id="GO:0002926">
    <property type="term" value="P:tRNA wobble base 5-methoxycarbonylmethyl-2-thiouridinylation"/>
    <property type="evidence" value="ECO:0007669"/>
    <property type="project" value="EnsemblFungi"/>
</dbReference>
<keyword evidence="7" id="KW-0819">tRNA processing</keyword>
<dbReference type="UniPathway" id="UPA00988"/>
<evidence type="ECO:0000313" key="10">
    <source>
        <dbReference type="Proteomes" id="UP000186594"/>
    </source>
</evidence>
<dbReference type="STRING" id="1198029.A0A1U7LGA2"/>
<name>A0A1U7LGA2_NEOID</name>
<comment type="similarity">
    <text evidence="4">Belongs to the ELP4 family.</text>
</comment>
<dbReference type="OrthoDB" id="289162at2759"/>
<sequence>MSFQRRQVKLSGSAYPETSKSAYEFPKGVRPSYINGKATTSTGCPSLDAILVGGGLALGTCLLIEESGSTDFASALLRYFAAQGVVHEHALIVCGVEKSWVGELPGINEKLQRANHSVEKMKIAWRYNDLGSGDTGREREQGDYCNTFDLTRRLDTTCSNVTILRPDFQEVLAHVEKVMGEARPHVHRVVLPGLLSPLQYDQTARHPGRILRFLHSLRLLLQRYPTRLAVMMTLPVYLYPRTSAIVGWMEILADGVLELVPLPAAGDGPQGVVRVLKLPETNVSDEHYEFRVSRRGFSMETWSFGVVGEEQGTEDRQPDKLDF</sequence>
<dbReference type="EMBL" id="LXFE01004399">
    <property type="protein sequence ID" value="OLL21677.1"/>
    <property type="molecule type" value="Genomic_DNA"/>
</dbReference>
<dbReference type="GO" id="GO:0140018">
    <property type="term" value="P:regulation of cytoplasmic translational fidelity"/>
    <property type="evidence" value="ECO:0007669"/>
    <property type="project" value="EnsemblFungi"/>
</dbReference>
<dbReference type="Gene3D" id="3.40.50.300">
    <property type="entry name" value="P-loop containing nucleotide triphosphate hydrolases"/>
    <property type="match status" value="1"/>
</dbReference>
<dbReference type="PANTHER" id="PTHR12896">
    <property type="entry name" value="PAX6 NEIGHBOR PROTEIN PAXNEB"/>
    <property type="match status" value="1"/>
</dbReference>
<evidence type="ECO:0000256" key="1">
    <source>
        <dbReference type="ARBA" id="ARBA00004123"/>
    </source>
</evidence>
<dbReference type="GO" id="GO:0008023">
    <property type="term" value="C:transcription elongation factor complex"/>
    <property type="evidence" value="ECO:0007669"/>
    <property type="project" value="TreeGrafter"/>
</dbReference>
<dbReference type="Pfam" id="PF05625">
    <property type="entry name" value="PAXNEB"/>
    <property type="match status" value="1"/>
</dbReference>
<reference evidence="9 10" key="1">
    <citation type="submission" date="2016-04" db="EMBL/GenBank/DDBJ databases">
        <title>Evolutionary innovation and constraint leading to complex multicellularity in the Ascomycota.</title>
        <authorList>
            <person name="Cisse O."/>
            <person name="Nguyen A."/>
            <person name="Hewitt D.A."/>
            <person name="Jedd G."/>
            <person name="Stajich J.E."/>
        </authorList>
    </citation>
    <scope>NUCLEOTIDE SEQUENCE [LARGE SCALE GENOMIC DNA]</scope>
    <source>
        <strain evidence="9 10">DAH-3</strain>
    </source>
</reference>
<evidence type="ECO:0000256" key="8">
    <source>
        <dbReference type="ARBA" id="ARBA00023242"/>
    </source>
</evidence>
<keyword evidence="8" id="KW-0539">Nucleus</keyword>
<evidence type="ECO:0000256" key="6">
    <source>
        <dbReference type="ARBA" id="ARBA00022490"/>
    </source>
</evidence>
<dbReference type="GO" id="GO:0005737">
    <property type="term" value="C:cytoplasm"/>
    <property type="evidence" value="ECO:0007669"/>
    <property type="project" value="UniProtKB-SubCell"/>
</dbReference>
<comment type="subcellular location">
    <subcellularLocation>
        <location evidence="2">Cytoplasm</location>
    </subcellularLocation>
    <subcellularLocation>
        <location evidence="1">Nucleus</location>
    </subcellularLocation>
</comment>
<dbReference type="OMA" id="NTTMWDD"/>
<keyword evidence="6" id="KW-0963">Cytoplasm</keyword>
<dbReference type="CDD" id="cd19494">
    <property type="entry name" value="Elp4"/>
    <property type="match status" value="1"/>
</dbReference>
<dbReference type="Proteomes" id="UP000186594">
    <property type="component" value="Unassembled WGS sequence"/>
</dbReference>
<proteinExistence type="inferred from homology"/>
<protein>
    <recommendedName>
        <fullName evidence="5">Elongator complex protein 4</fullName>
    </recommendedName>
</protein>
<evidence type="ECO:0000256" key="5">
    <source>
        <dbReference type="ARBA" id="ARBA00020265"/>
    </source>
</evidence>
<accession>A0A1U7LGA2</accession>